<protein>
    <recommendedName>
        <fullName evidence="2">Actin cytoskeleton-regulatory complex protein SLA1</fullName>
    </recommendedName>
</protein>
<feature type="compositionally biased region" description="Basic and acidic residues" evidence="6">
    <location>
        <begin position="243"/>
        <end position="252"/>
    </location>
</feature>
<feature type="region of interest" description="Disordered" evidence="6">
    <location>
        <begin position="119"/>
        <end position="149"/>
    </location>
</feature>
<dbReference type="Gene3D" id="2.30.30.40">
    <property type="entry name" value="SH3 Domains"/>
    <property type="match status" value="1"/>
</dbReference>
<dbReference type="InterPro" id="IPR007131">
    <property type="entry name" value="SHD1"/>
</dbReference>
<dbReference type="GO" id="GO:0042802">
    <property type="term" value="F:identical protein binding"/>
    <property type="evidence" value="ECO:0007669"/>
    <property type="project" value="InterPro"/>
</dbReference>
<feature type="region of interest" description="Disordered" evidence="6">
    <location>
        <begin position="471"/>
        <end position="539"/>
    </location>
</feature>
<gene>
    <name evidence="8" type="primary">SLA1</name>
    <name evidence="8" type="ORF">LPJ61_002758</name>
</gene>
<feature type="domain" description="SH3" evidence="7">
    <location>
        <begin position="159"/>
        <end position="221"/>
    </location>
</feature>
<sequence length="1210" mass="128917">MATFSPPPAQQPPKPANTISHFNVTLGKKKKGRRITLGVSNQSLVIDEHDDASPPKKHPTGDIAKCTAKKSVVGVDVGGYAPATYELTCSSSAEAERIADSINAARRGMFIGDRVLDTKADSMPPPLPPKDSTPFTPPPAALASAQTGQPAYPLSAPAATRGYALVLYGFSSDEPEELTVNEGDRVLVLDRSDVEWWQVQLSPPHGNAGLVPAAYLELQVGSLGGDSGSRRSTVVDSLPSLPKRTDTARDAMARVTNEPRALDVAATARPGRRSRAGTGTSLTSAFDKSPDSDNMPLHALQSRQAAATAAGPDPRKVRKWTDGTGAYTVDAAFVRLDADGTVHLHKSNNKQISVLLSKFSQEDQRYVAGLNGTPPQQVEKPATARQRQQEQARKTPGRRIINYDWDWFDFFTLKCGISADNALKYATSFVAERLDDESIPELNTDYMRTLGVKPDDIPRMDRAFHVHRGLQVDAAEPQREGRSSSTPSPLGSEPPLMNPRAAAASHANESPYSPATPGSLDGSAEQTPHRTANDPWGVDSELDRRVDRYKQIESDEAFARDLQKREEDKRRRTRDRKHSIKQKVLGRRAESQPATDPFDALDAPASPSGSQAPPARPVNKQPLNLAAGSRKANRSQTSFVDPAQLRPAQQRLGSPVGAAVLSSPTSATGVKSPGQAAIDEAFGSARSTSPRTGAPLQSEPQAPSPRARPTVRYDQQQSIGSVAQFTAAFPAALPAASASQSALLGPSDLTTNKMAAAAASGNTAQVNHLEQMAIARAHELAAQEAHIRQQQEEIRKQALVLQQQQQQLLQMQQTQKVEAQLKQLKDENERLEKQRQTEELQKQIVALKAQQEQMLKMQQMASQVRNVQQNGSAMPAMNMPVPQYHQSSPGMSLTGMATPMTAMPSAQQPLQQQVPLSRRLPPPLVPTKVGKPLTPQPGHIPFGLQQQPQQQQLGGANHLSAAGIFGASQGVSNLPIASSSTTRLMPAAASGVFSNHSIAGSTPNLGSFASSNPVFGTSALGAGGGSGNAAAYASNAGAAQGMGNFGSSLGGQIGGMGQLVPQQRMLAMGGGAAPMNQAASKYDLFKSINPHSPSIFSGMQQPQMQQQQLQPQGMPGTMGLQMTGVVTMAQPAGFSASGSQPQRPAGPTGIFAMANPTLTQQPQQTPNMMAGGVTNLQQLQQLQQQQQQQQQQQLFGASQAGGFGGQTQWR</sequence>
<dbReference type="AlphaFoldDB" id="A0A9W8CWX0"/>
<dbReference type="Pfam" id="PF03983">
    <property type="entry name" value="SHD1"/>
    <property type="match status" value="1"/>
</dbReference>
<name>A0A9W8CWX0_9FUNG</name>
<evidence type="ECO:0000256" key="5">
    <source>
        <dbReference type="SAM" id="Coils"/>
    </source>
</evidence>
<feature type="region of interest" description="Disordered" evidence="6">
    <location>
        <begin position="225"/>
        <end position="296"/>
    </location>
</feature>
<feature type="region of interest" description="Disordered" evidence="6">
    <location>
        <begin position="368"/>
        <end position="395"/>
    </location>
</feature>
<feature type="compositionally biased region" description="Gly residues" evidence="6">
    <location>
        <begin position="1199"/>
        <end position="1210"/>
    </location>
</feature>
<dbReference type="GO" id="GO:0008092">
    <property type="term" value="F:cytoskeletal protein binding"/>
    <property type="evidence" value="ECO:0007669"/>
    <property type="project" value="InterPro"/>
</dbReference>
<evidence type="ECO:0000256" key="6">
    <source>
        <dbReference type="SAM" id="MobiDB-lite"/>
    </source>
</evidence>
<dbReference type="InterPro" id="IPR001452">
    <property type="entry name" value="SH3_domain"/>
</dbReference>
<feature type="coiled-coil region" evidence="5">
    <location>
        <begin position="787"/>
        <end position="857"/>
    </location>
</feature>
<dbReference type="SUPFAM" id="SSF50044">
    <property type="entry name" value="SH3-domain"/>
    <property type="match status" value="1"/>
</dbReference>
<organism evidence="8 9">
    <name type="scientific">Coemansia biformis</name>
    <dbReference type="NCBI Taxonomy" id="1286918"/>
    <lineage>
        <taxon>Eukaryota</taxon>
        <taxon>Fungi</taxon>
        <taxon>Fungi incertae sedis</taxon>
        <taxon>Zoopagomycota</taxon>
        <taxon>Kickxellomycotina</taxon>
        <taxon>Kickxellomycetes</taxon>
        <taxon>Kickxellales</taxon>
        <taxon>Kickxellaceae</taxon>
        <taxon>Coemansia</taxon>
    </lineage>
</organism>
<dbReference type="InterPro" id="IPR036028">
    <property type="entry name" value="SH3-like_dom_sf"/>
</dbReference>
<dbReference type="Pfam" id="PF14604">
    <property type="entry name" value="SH3_9"/>
    <property type="match status" value="1"/>
</dbReference>
<dbReference type="SMART" id="SM00326">
    <property type="entry name" value="SH3"/>
    <property type="match status" value="1"/>
</dbReference>
<dbReference type="OrthoDB" id="19092at2759"/>
<evidence type="ECO:0000313" key="9">
    <source>
        <dbReference type="Proteomes" id="UP001143981"/>
    </source>
</evidence>
<evidence type="ECO:0000259" key="7">
    <source>
        <dbReference type="PROSITE" id="PS50002"/>
    </source>
</evidence>
<dbReference type="InterPro" id="IPR056996">
    <property type="entry name" value="PH_SLA1"/>
</dbReference>
<comment type="caution">
    <text evidence="8">The sequence shown here is derived from an EMBL/GenBank/DDBJ whole genome shotgun (WGS) entry which is preliminary data.</text>
</comment>
<dbReference type="EMBL" id="JANBOI010000382">
    <property type="protein sequence ID" value="KAJ1730975.1"/>
    <property type="molecule type" value="Genomic_DNA"/>
</dbReference>
<dbReference type="GO" id="GO:0043130">
    <property type="term" value="F:ubiquitin binding"/>
    <property type="evidence" value="ECO:0007669"/>
    <property type="project" value="InterPro"/>
</dbReference>
<keyword evidence="9" id="KW-1185">Reference proteome</keyword>
<reference evidence="8" key="1">
    <citation type="submission" date="2022-07" db="EMBL/GenBank/DDBJ databases">
        <title>Phylogenomic reconstructions and comparative analyses of Kickxellomycotina fungi.</title>
        <authorList>
            <person name="Reynolds N.K."/>
            <person name="Stajich J.E."/>
            <person name="Barry K."/>
            <person name="Grigoriev I.V."/>
            <person name="Crous P."/>
            <person name="Smith M.E."/>
        </authorList>
    </citation>
    <scope>NUCLEOTIDE SEQUENCE</scope>
    <source>
        <strain evidence="8">BCRC 34381</strain>
    </source>
</reference>
<evidence type="ECO:0000256" key="1">
    <source>
        <dbReference type="ARBA" id="ARBA00007948"/>
    </source>
</evidence>
<evidence type="ECO:0000256" key="4">
    <source>
        <dbReference type="PROSITE-ProRule" id="PRU00192"/>
    </source>
</evidence>
<dbReference type="Gene3D" id="2.30.30.700">
    <property type="entry name" value="SLA1 homology domain 1"/>
    <property type="match status" value="1"/>
</dbReference>
<dbReference type="Proteomes" id="UP001143981">
    <property type="component" value="Unassembled WGS sequence"/>
</dbReference>
<feature type="compositionally biased region" description="Basic and acidic residues" evidence="6">
    <location>
        <begin position="560"/>
        <end position="570"/>
    </location>
</feature>
<dbReference type="Gene3D" id="1.10.150.50">
    <property type="entry name" value="Transcription Factor, Ets-1"/>
    <property type="match status" value="1"/>
</dbReference>
<dbReference type="PROSITE" id="PS50002">
    <property type="entry name" value="SH3"/>
    <property type="match status" value="1"/>
</dbReference>
<comment type="similarity">
    <text evidence="1">Belongs to the SLA1 family.</text>
</comment>
<keyword evidence="5" id="KW-0175">Coiled coil</keyword>
<feature type="compositionally biased region" description="Basic residues" evidence="6">
    <location>
        <begin position="571"/>
        <end position="586"/>
    </location>
</feature>
<dbReference type="InterPro" id="IPR013761">
    <property type="entry name" value="SAM/pointed_sf"/>
</dbReference>
<evidence type="ECO:0000313" key="8">
    <source>
        <dbReference type="EMBL" id="KAJ1730975.1"/>
    </source>
</evidence>
<dbReference type="Pfam" id="PF24081">
    <property type="entry name" value="PH_SLA1"/>
    <property type="match status" value="1"/>
</dbReference>
<feature type="region of interest" description="Disordered" evidence="6">
    <location>
        <begin position="1132"/>
        <end position="1153"/>
    </location>
</feature>
<keyword evidence="3 4" id="KW-0728">SH3 domain</keyword>
<evidence type="ECO:0000256" key="3">
    <source>
        <dbReference type="ARBA" id="ARBA00022443"/>
    </source>
</evidence>
<feature type="compositionally biased region" description="Low complexity" evidence="6">
    <location>
        <begin position="603"/>
        <end position="613"/>
    </location>
</feature>
<feature type="compositionally biased region" description="Low complexity" evidence="6">
    <location>
        <begin position="1185"/>
        <end position="1198"/>
    </location>
</feature>
<feature type="region of interest" description="Disordered" evidence="6">
    <location>
        <begin position="560"/>
        <end position="715"/>
    </location>
</feature>
<accession>A0A9W8CWX0</accession>
<evidence type="ECO:0000256" key="2">
    <source>
        <dbReference type="ARBA" id="ARBA00020357"/>
    </source>
</evidence>
<feature type="compositionally biased region" description="Pro residues" evidence="6">
    <location>
        <begin position="123"/>
        <end position="140"/>
    </location>
</feature>
<proteinExistence type="inferred from homology"/>
<dbReference type="GO" id="GO:0030674">
    <property type="term" value="F:protein-macromolecule adaptor activity"/>
    <property type="evidence" value="ECO:0007669"/>
    <property type="project" value="InterPro"/>
</dbReference>
<feature type="region of interest" description="Disordered" evidence="6">
    <location>
        <begin position="1185"/>
        <end position="1210"/>
    </location>
</feature>
<feature type="compositionally biased region" description="Polar residues" evidence="6">
    <location>
        <begin position="277"/>
        <end position="286"/>
    </location>
</feature>